<evidence type="ECO:0000313" key="1">
    <source>
        <dbReference type="EMBL" id="PXX14531.1"/>
    </source>
</evidence>
<protein>
    <submittedName>
        <fullName evidence="1">Phage-related protein</fullName>
    </submittedName>
</protein>
<gene>
    <name evidence="1" type="ORF">C7400_112143</name>
</gene>
<accession>A0ABX5MPI9</accession>
<dbReference type="InterPro" id="IPR010265">
    <property type="entry name" value="Phage_lambda_TipM"/>
</dbReference>
<sequence length="112" mass="12333">MADVFTWAPTVDSFSGDTTLRTRTAQFGDGYAQKAADGINNRSTSFSLKFAGDASKLTEIYAFLDARGGATSFLWTPPLREQLLFTCEKYTEPVKDGNVYTMTATFDQSFAL</sequence>
<name>A0ABX5MPI9_9BURK</name>
<proteinExistence type="predicted"/>
<comment type="caution">
    <text evidence="1">The sequence shown here is derived from an EMBL/GenBank/DDBJ whole genome shotgun (WGS) entry which is preliminary data.</text>
</comment>
<reference evidence="1 2" key="1">
    <citation type="submission" date="2018-05" db="EMBL/GenBank/DDBJ databases">
        <title>Genomic Encyclopedia of Type Strains, Phase IV (KMG-V): Genome sequencing to study the core and pangenomes of soil and plant-associated prokaryotes.</title>
        <authorList>
            <person name="Whitman W."/>
        </authorList>
    </citation>
    <scope>NUCLEOTIDE SEQUENCE [LARGE SCALE GENOMIC DNA]</scope>
    <source>
        <strain evidence="1 2">SIr-6563</strain>
    </source>
</reference>
<evidence type="ECO:0000313" key="2">
    <source>
        <dbReference type="Proteomes" id="UP000247515"/>
    </source>
</evidence>
<dbReference type="EMBL" id="QJJV01000012">
    <property type="protein sequence ID" value="PXX14531.1"/>
    <property type="molecule type" value="Genomic_DNA"/>
</dbReference>
<keyword evidence="2" id="KW-1185">Reference proteome</keyword>
<organism evidence="1 2">
    <name type="scientific">Paraburkholderia tropica</name>
    <dbReference type="NCBI Taxonomy" id="92647"/>
    <lineage>
        <taxon>Bacteria</taxon>
        <taxon>Pseudomonadati</taxon>
        <taxon>Pseudomonadota</taxon>
        <taxon>Betaproteobacteria</taxon>
        <taxon>Burkholderiales</taxon>
        <taxon>Burkholderiaceae</taxon>
        <taxon>Paraburkholderia</taxon>
    </lineage>
</organism>
<dbReference type="Proteomes" id="UP000247515">
    <property type="component" value="Unassembled WGS sequence"/>
</dbReference>
<dbReference type="RefSeq" id="WP_110328073.1">
    <property type="nucleotide sequence ID" value="NZ_QJJV01000012.1"/>
</dbReference>
<dbReference type="Pfam" id="PF05939">
    <property type="entry name" value="Phage_min_tail"/>
    <property type="match status" value="1"/>
</dbReference>